<dbReference type="AlphaFoldDB" id="D1P3V4"/>
<dbReference type="RefSeq" id="WP_006814732.1">
    <property type="nucleotide sequence ID" value="NZ_GG703819.1"/>
</dbReference>
<protein>
    <recommendedName>
        <fullName evidence="3">Tail fiber assembly protein</fullName>
    </recommendedName>
</protein>
<dbReference type="InterPro" id="IPR003458">
    <property type="entry name" value="Phage_T4_Gp38_tail_assem"/>
</dbReference>
<evidence type="ECO:0000313" key="1">
    <source>
        <dbReference type="EMBL" id="EFB71957.1"/>
    </source>
</evidence>
<dbReference type="eggNOG" id="ENOG5032SAZ">
    <property type="taxonomic scope" value="Bacteria"/>
</dbReference>
<keyword evidence="2" id="KW-1185">Reference proteome</keyword>
<sequence>MSLTKKFERYIPEEDHYSNVIYLRNIDGDWYKQQSNFANNSLKVLYDDDGFIISMHHDVSMLYPDGAYICELDANTHVNIDIHKIKDGKLYEYQSLDNYNRSQIDLKKKQLMNEVSSLIDPLQDSFDMGVATSEEIEKLIALKEYRISLNRASTLHDIKSLTLPV</sequence>
<reference evidence="1" key="1">
    <citation type="submission" date="2009-12" db="EMBL/GenBank/DDBJ databases">
        <authorList>
            <person name="Weinstock G."/>
            <person name="Sodergren E."/>
            <person name="Clifton S."/>
            <person name="Fulton L."/>
            <person name="Fulton B."/>
            <person name="Courtney L."/>
            <person name="Fronick C."/>
            <person name="Harrison M."/>
            <person name="Strong C."/>
            <person name="Farmer C."/>
            <person name="Delahaunty K."/>
            <person name="Markovic C."/>
            <person name="Hall O."/>
            <person name="Minx P."/>
            <person name="Tomlinson C."/>
            <person name="Mitreva M."/>
            <person name="Nelson J."/>
            <person name="Hou S."/>
            <person name="Wollam A."/>
            <person name="Pepin K.H."/>
            <person name="Johnson M."/>
            <person name="Bhonagiri V."/>
            <person name="Nash W.E."/>
            <person name="Warren W."/>
            <person name="Chinwalla A."/>
            <person name="Mardis E.R."/>
            <person name="Wilson R.K."/>
        </authorList>
    </citation>
    <scope>NUCLEOTIDE SEQUENCE [LARGE SCALE GENOMIC DNA]</scope>
    <source>
        <strain evidence="1">DSM 4541</strain>
    </source>
</reference>
<dbReference type="Proteomes" id="UP000005512">
    <property type="component" value="Unassembled WGS sequence"/>
</dbReference>
<evidence type="ECO:0008006" key="3">
    <source>
        <dbReference type="Google" id="ProtNLM"/>
    </source>
</evidence>
<dbReference type="HOGENOM" id="CLU_094206_1_0_6"/>
<dbReference type="EMBL" id="ABXV02000027">
    <property type="protein sequence ID" value="EFB71957.1"/>
    <property type="molecule type" value="Genomic_DNA"/>
</dbReference>
<organism evidence="1 2">
    <name type="scientific">Providencia rustigianii DSM 4541</name>
    <dbReference type="NCBI Taxonomy" id="500637"/>
    <lineage>
        <taxon>Bacteria</taxon>
        <taxon>Pseudomonadati</taxon>
        <taxon>Pseudomonadota</taxon>
        <taxon>Gammaproteobacteria</taxon>
        <taxon>Enterobacterales</taxon>
        <taxon>Morganellaceae</taxon>
        <taxon>Providencia</taxon>
    </lineage>
</organism>
<dbReference type="STRING" id="500637.PROVRUST_06711"/>
<name>D1P3V4_9GAMM</name>
<comment type="caution">
    <text evidence="1">The sequence shown here is derived from an EMBL/GenBank/DDBJ whole genome shotgun (WGS) entry which is preliminary data.</text>
</comment>
<evidence type="ECO:0000313" key="2">
    <source>
        <dbReference type="Proteomes" id="UP000005512"/>
    </source>
</evidence>
<dbReference type="Pfam" id="PF02413">
    <property type="entry name" value="Caudo_TAP"/>
    <property type="match status" value="1"/>
</dbReference>
<gene>
    <name evidence="1" type="ORF">PROVRUST_06711</name>
</gene>
<proteinExistence type="predicted"/>
<accession>D1P3V4</accession>